<dbReference type="EMBL" id="JAULJQ010000006">
    <property type="protein sequence ID" value="MDO2409586.1"/>
    <property type="molecule type" value="Genomic_DNA"/>
</dbReference>
<dbReference type="NCBIfam" id="TIGR00103">
    <property type="entry name" value="DNA_YbaB_EbfC"/>
    <property type="match status" value="1"/>
</dbReference>
<sequence>MFENMDLSKMSEMISSVKEKVEAYESEVANKIYEAKAGGGMISVKINGNSEIQDIDIDDELLSDKQSLQILLISAVNDAIALANEEKKKGAAQAFGLGGLGGFGL</sequence>
<evidence type="ECO:0000313" key="3">
    <source>
        <dbReference type="Proteomes" id="UP001171111"/>
    </source>
</evidence>
<reference evidence="2 3" key="1">
    <citation type="submission" date="2023-06" db="EMBL/GenBank/DDBJ databases">
        <title>Campylobacter magnum sp. nov., isolated from cecal contents of domestic pigs (Sus scrofa domesticus).</title>
        <authorList>
            <person name="Papic B."/>
            <person name="Gruntar I."/>
        </authorList>
    </citation>
    <scope>NUCLEOTIDE SEQUENCE [LARGE SCALE GENOMIC DNA]</scope>
    <source>
        <strain evidence="3">34484-21</strain>
    </source>
</reference>
<dbReference type="PIRSF" id="PIRSF004555">
    <property type="entry name" value="UCP004555"/>
    <property type="match status" value="1"/>
</dbReference>
<name>A0ABT8TBG7_9BACT</name>
<evidence type="ECO:0000256" key="1">
    <source>
        <dbReference type="HAMAP-Rule" id="MF_00274"/>
    </source>
</evidence>
<accession>A0ABT8TBG7</accession>
<organism evidence="2 3">
    <name type="scientific">Campylobacter magnus</name>
    <dbReference type="NCBI Taxonomy" id="3026462"/>
    <lineage>
        <taxon>Bacteria</taxon>
        <taxon>Pseudomonadati</taxon>
        <taxon>Campylobacterota</taxon>
        <taxon>Epsilonproteobacteria</taxon>
        <taxon>Campylobacterales</taxon>
        <taxon>Campylobacteraceae</taxon>
        <taxon>Campylobacter</taxon>
    </lineage>
</organism>
<protein>
    <recommendedName>
        <fullName evidence="1">Nucleoid-associated protein Q2362_05670</fullName>
    </recommendedName>
</protein>
<dbReference type="SUPFAM" id="SSF82607">
    <property type="entry name" value="YbaB-like"/>
    <property type="match status" value="1"/>
</dbReference>
<proteinExistence type="inferred from homology"/>
<dbReference type="Gene3D" id="3.30.1310.10">
    <property type="entry name" value="Nucleoid-associated protein YbaB-like domain"/>
    <property type="match status" value="1"/>
</dbReference>
<dbReference type="Proteomes" id="UP001171111">
    <property type="component" value="Unassembled WGS sequence"/>
</dbReference>
<keyword evidence="1" id="KW-0238">DNA-binding</keyword>
<comment type="caution">
    <text evidence="2">The sequence shown here is derived from an EMBL/GenBank/DDBJ whole genome shotgun (WGS) entry which is preliminary data.</text>
</comment>
<comment type="subcellular location">
    <subcellularLocation>
        <location evidence="1">Cytoplasm</location>
        <location evidence="1">Nucleoid</location>
    </subcellularLocation>
</comment>
<dbReference type="Pfam" id="PF02575">
    <property type="entry name" value="YbaB_DNA_bd"/>
    <property type="match status" value="1"/>
</dbReference>
<dbReference type="InterPro" id="IPR036894">
    <property type="entry name" value="YbaB-like_sf"/>
</dbReference>
<dbReference type="InterPro" id="IPR004401">
    <property type="entry name" value="YbaB/EbfC"/>
</dbReference>
<dbReference type="HAMAP" id="MF_00274">
    <property type="entry name" value="DNA_YbaB_EbfC"/>
    <property type="match status" value="1"/>
</dbReference>
<evidence type="ECO:0000313" key="2">
    <source>
        <dbReference type="EMBL" id="MDO2409586.1"/>
    </source>
</evidence>
<keyword evidence="3" id="KW-1185">Reference proteome</keyword>
<dbReference type="RefSeq" id="WP_273932410.1">
    <property type="nucleotide sequence ID" value="NZ_JAQSLJ010000001.1"/>
</dbReference>
<gene>
    <name evidence="2" type="ORF">Q2362_05670</name>
</gene>
<comment type="function">
    <text evidence="1">Binds to DNA and alters its conformation. May be involved in regulation of gene expression, nucleoid organization and DNA protection.</text>
</comment>
<comment type="subunit">
    <text evidence="1">Homodimer.</text>
</comment>
<keyword evidence="1" id="KW-0963">Cytoplasm</keyword>
<comment type="similarity">
    <text evidence="1">Belongs to the YbaB/EbfC family.</text>
</comment>